<organism evidence="5 6">
    <name type="scientific">Discina gigas</name>
    <dbReference type="NCBI Taxonomy" id="1032678"/>
    <lineage>
        <taxon>Eukaryota</taxon>
        <taxon>Fungi</taxon>
        <taxon>Dikarya</taxon>
        <taxon>Ascomycota</taxon>
        <taxon>Pezizomycotina</taxon>
        <taxon>Pezizomycetes</taxon>
        <taxon>Pezizales</taxon>
        <taxon>Discinaceae</taxon>
        <taxon>Discina</taxon>
    </lineage>
</organism>
<dbReference type="Proteomes" id="UP001447188">
    <property type="component" value="Unassembled WGS sequence"/>
</dbReference>
<dbReference type="PANTHER" id="PTHR17178">
    <property type="entry name" value="SECRETORY GRANULE PROTEOGLYCAN CORE PROTEIN"/>
    <property type="match status" value="1"/>
</dbReference>
<dbReference type="PROSITE" id="PS50026">
    <property type="entry name" value="EGF_3"/>
    <property type="match status" value="1"/>
</dbReference>
<feature type="transmembrane region" description="Helical" evidence="3">
    <location>
        <begin position="402"/>
        <end position="424"/>
    </location>
</feature>
<evidence type="ECO:0000313" key="5">
    <source>
        <dbReference type="EMBL" id="KAL0635146.1"/>
    </source>
</evidence>
<evidence type="ECO:0000256" key="3">
    <source>
        <dbReference type="SAM" id="Phobius"/>
    </source>
</evidence>
<comment type="caution">
    <text evidence="1">Lacks conserved residue(s) required for the propagation of feature annotation.</text>
</comment>
<evidence type="ECO:0000256" key="2">
    <source>
        <dbReference type="SAM" id="MobiDB-lite"/>
    </source>
</evidence>
<accession>A0ABR3GH20</accession>
<feature type="region of interest" description="Disordered" evidence="2">
    <location>
        <begin position="1"/>
        <end position="64"/>
    </location>
</feature>
<keyword evidence="3" id="KW-1133">Transmembrane helix</keyword>
<evidence type="ECO:0000313" key="6">
    <source>
        <dbReference type="Proteomes" id="UP001447188"/>
    </source>
</evidence>
<gene>
    <name evidence="5" type="ORF">Q9L58_005969</name>
</gene>
<dbReference type="EMBL" id="JBBBZM010000077">
    <property type="protein sequence ID" value="KAL0635146.1"/>
    <property type="molecule type" value="Genomic_DNA"/>
</dbReference>
<dbReference type="PROSITE" id="PS00022">
    <property type="entry name" value="EGF_1"/>
    <property type="match status" value="1"/>
</dbReference>
<reference evidence="5 6" key="1">
    <citation type="submission" date="2024-02" db="EMBL/GenBank/DDBJ databases">
        <title>Discinaceae phylogenomics.</title>
        <authorList>
            <person name="Dirks A.C."/>
            <person name="James T.Y."/>
        </authorList>
    </citation>
    <scope>NUCLEOTIDE SEQUENCE [LARGE SCALE GENOMIC DNA]</scope>
    <source>
        <strain evidence="5 6">ACD0624</strain>
    </source>
</reference>
<evidence type="ECO:0000256" key="1">
    <source>
        <dbReference type="PROSITE-ProRule" id="PRU00076"/>
    </source>
</evidence>
<feature type="region of interest" description="Disordered" evidence="2">
    <location>
        <begin position="148"/>
        <end position="219"/>
    </location>
</feature>
<sequence>MSSSRSIFIGFDPSNPQGPTAGSLGVIPNFPPVPPPTPPGPSRKSLGVGPPSSARRGTSSYYHPQALTVSPIPEEPVIPLDRHGSYASSAAIPTSWSTGPVGFYNRDDFIGDSDDDSEIHIDNYVGNEGGLVRHASLGRKSKPVITEIKSSGGLRGGSKSSSNESFKTNISVDGPVGVARSDSRSPATKSSTLSPSGGGPLPSIPQVRSPASSTYSAKSPAIQQPLAYTAENYIDERFIFPRSPSQSGSPGLEKELGYTSPWATTPTSMKFPVPAAGGLAGRRIPPRLNLDAVREAEARGSLTSLPDLIRRATKLAAVLETGRPDSRWGMRGSFMNSSSNSRSNRIDTDSISDILASFPPPALAQGKARPQSQWPLPGEFARETEFSIRPPRKGRRLCGLPVWAFVLLVILALVVISAAIIVPLQLVSLYKNKNNNSDAKDLAECKQKNICLNGGETIAMKDFCGCVCTNGFTGSTCSEKADSSCTTVDLKGGDDVKGIQNVTMGNALPRLFEIAGPFYNIQLDMATVLAVFSNQSISCTAQNALVTFGGVSLPPTEAGADSAGDLPGLKKRQDIVIDTSGPSVTTQATTTVAGSSNNRVPQLDADAVDFARVVVLYLTNFWTLTVAGDAQSALQSGFAAGRDFGNLSIGNNITVNFDNRSIKMSDGRVVGSVTTYPTTSSRKTKRSIAVTYLGRLLLLS</sequence>
<dbReference type="PROSITE" id="PS01186">
    <property type="entry name" value="EGF_2"/>
    <property type="match status" value="1"/>
</dbReference>
<feature type="compositionally biased region" description="Pro residues" evidence="2">
    <location>
        <begin position="29"/>
        <end position="41"/>
    </location>
</feature>
<keyword evidence="1" id="KW-0245">EGF-like domain</keyword>
<dbReference type="CDD" id="cd00054">
    <property type="entry name" value="EGF_CA"/>
    <property type="match status" value="1"/>
</dbReference>
<feature type="domain" description="EGF-like" evidence="4">
    <location>
        <begin position="441"/>
        <end position="478"/>
    </location>
</feature>
<keyword evidence="3" id="KW-0812">Transmembrane</keyword>
<protein>
    <recommendedName>
        <fullName evidence="4">EGF-like domain-containing protein</fullName>
    </recommendedName>
</protein>
<proteinExistence type="predicted"/>
<keyword evidence="3" id="KW-0472">Membrane</keyword>
<name>A0ABR3GH20_9PEZI</name>
<evidence type="ECO:0000259" key="4">
    <source>
        <dbReference type="PROSITE" id="PS50026"/>
    </source>
</evidence>
<dbReference type="PANTHER" id="PTHR17178:SF0">
    <property type="entry name" value="SERGLYCIN"/>
    <property type="match status" value="1"/>
</dbReference>
<comment type="caution">
    <text evidence="5">The sequence shown here is derived from an EMBL/GenBank/DDBJ whole genome shotgun (WGS) entry which is preliminary data.</text>
</comment>
<keyword evidence="1" id="KW-1015">Disulfide bond</keyword>
<dbReference type="InterPro" id="IPR000742">
    <property type="entry name" value="EGF"/>
</dbReference>
<keyword evidence="6" id="KW-1185">Reference proteome</keyword>
<feature type="disulfide bond" evidence="1">
    <location>
        <begin position="468"/>
        <end position="477"/>
    </location>
</feature>